<sequence>ALDALYTSILQQINSATLPLTKRILGYFLLVDDTFSSANASQFTVACNILNIKQNRAYSALQKLYAVLNIPHPTDAGGQSLTFRHKSFVDYLYDEDRSHNFSPGRADLYDGPWLCSTRVLGQAVAPHRPTPDISNISLCWCPLEKSAQVQLQWRVYAVAACLFGHLLRDSEKEAVLGVFQSIDFSTIIGGHLILGMDDSVYHNFCIGVGGRYDTPRFPSSGLIRRVNLGDVDVRHIRNDRSAYYEIESSFLSGGSLTSRLIDLDFYHPEQMFYELIASIQFEYVAELPNIDLRNPFSQVTEPCPPLSTLLDRFRLCQEQYPWAQATIVGGSPSTSCIVFQCEYTFDRIFVNPGGIYTMLKSQPEGNEVTRETFILPYFDIVGEKRFDY</sequence>
<proteinExistence type="predicted"/>
<dbReference type="EMBL" id="MU151539">
    <property type="protein sequence ID" value="KAF9442957.1"/>
    <property type="molecule type" value="Genomic_DNA"/>
</dbReference>
<protein>
    <submittedName>
        <fullName evidence="1">Uncharacterized protein</fullName>
    </submittedName>
</protein>
<dbReference type="AlphaFoldDB" id="A0A9P6BXD7"/>
<accession>A0A9P6BXD7</accession>
<evidence type="ECO:0000313" key="1">
    <source>
        <dbReference type="EMBL" id="KAF9442957.1"/>
    </source>
</evidence>
<dbReference type="Proteomes" id="UP000807342">
    <property type="component" value="Unassembled WGS sequence"/>
</dbReference>
<keyword evidence="2" id="KW-1185">Reference proteome</keyword>
<comment type="caution">
    <text evidence="1">The sequence shown here is derived from an EMBL/GenBank/DDBJ whole genome shotgun (WGS) entry which is preliminary data.</text>
</comment>
<name>A0A9P6BXD7_9AGAR</name>
<dbReference type="OrthoDB" id="5967843at2759"/>
<feature type="non-terminal residue" evidence="1">
    <location>
        <position position="1"/>
    </location>
</feature>
<evidence type="ECO:0000313" key="2">
    <source>
        <dbReference type="Proteomes" id="UP000807342"/>
    </source>
</evidence>
<gene>
    <name evidence="1" type="ORF">P691DRAFT_764723</name>
</gene>
<reference evidence="1" key="1">
    <citation type="submission" date="2020-11" db="EMBL/GenBank/DDBJ databases">
        <authorList>
            <consortium name="DOE Joint Genome Institute"/>
            <person name="Ahrendt S."/>
            <person name="Riley R."/>
            <person name="Andreopoulos W."/>
            <person name="Labutti K."/>
            <person name="Pangilinan J."/>
            <person name="Ruiz-Duenas F.J."/>
            <person name="Barrasa J.M."/>
            <person name="Sanchez-Garcia M."/>
            <person name="Camarero S."/>
            <person name="Miyauchi S."/>
            <person name="Serrano A."/>
            <person name="Linde D."/>
            <person name="Babiker R."/>
            <person name="Drula E."/>
            <person name="Ayuso-Fernandez I."/>
            <person name="Pacheco R."/>
            <person name="Padilla G."/>
            <person name="Ferreira P."/>
            <person name="Barriuso J."/>
            <person name="Kellner H."/>
            <person name="Castanera R."/>
            <person name="Alfaro M."/>
            <person name="Ramirez L."/>
            <person name="Pisabarro A.G."/>
            <person name="Kuo A."/>
            <person name="Tritt A."/>
            <person name="Lipzen A."/>
            <person name="He G."/>
            <person name="Yan M."/>
            <person name="Ng V."/>
            <person name="Cullen D."/>
            <person name="Martin F."/>
            <person name="Rosso M.-N."/>
            <person name="Henrissat B."/>
            <person name="Hibbett D."/>
            <person name="Martinez A.T."/>
            <person name="Grigoriev I.V."/>
        </authorList>
    </citation>
    <scope>NUCLEOTIDE SEQUENCE</scope>
    <source>
        <strain evidence="1">MF-IS2</strain>
    </source>
</reference>
<organism evidence="1 2">
    <name type="scientific">Macrolepiota fuliginosa MF-IS2</name>
    <dbReference type="NCBI Taxonomy" id="1400762"/>
    <lineage>
        <taxon>Eukaryota</taxon>
        <taxon>Fungi</taxon>
        <taxon>Dikarya</taxon>
        <taxon>Basidiomycota</taxon>
        <taxon>Agaricomycotina</taxon>
        <taxon>Agaricomycetes</taxon>
        <taxon>Agaricomycetidae</taxon>
        <taxon>Agaricales</taxon>
        <taxon>Agaricineae</taxon>
        <taxon>Agaricaceae</taxon>
        <taxon>Macrolepiota</taxon>
    </lineage>
</organism>